<dbReference type="RefSeq" id="WP_078929163.1">
    <property type="nucleotide sequence ID" value="NZ_FUXX01000034.1"/>
</dbReference>
<reference evidence="3" key="1">
    <citation type="submission" date="2017-02" db="EMBL/GenBank/DDBJ databases">
        <authorList>
            <person name="Varghese N."/>
            <person name="Submissions S."/>
        </authorList>
    </citation>
    <scope>NUCLEOTIDE SEQUENCE [LARGE SCALE GENOMIC DNA]</scope>
    <source>
        <strain evidence="3">DSM 3072</strain>
    </source>
</reference>
<gene>
    <name evidence="2" type="ORF">SAMN02745213_01784</name>
</gene>
<organism evidence="2 3">
    <name type="scientific">Succinivibrio dextrinosolvens DSM 3072</name>
    <dbReference type="NCBI Taxonomy" id="1123324"/>
    <lineage>
        <taxon>Bacteria</taxon>
        <taxon>Pseudomonadati</taxon>
        <taxon>Pseudomonadota</taxon>
        <taxon>Gammaproteobacteria</taxon>
        <taxon>Aeromonadales</taxon>
        <taxon>Succinivibrionaceae</taxon>
        <taxon>Succinivibrio</taxon>
    </lineage>
</organism>
<proteinExistence type="predicted"/>
<dbReference type="EMBL" id="FUXX01000034">
    <property type="protein sequence ID" value="SKA66226.1"/>
    <property type="molecule type" value="Genomic_DNA"/>
</dbReference>
<name>A0A1T4VMR0_9GAMM</name>
<protein>
    <submittedName>
        <fullName evidence="2">Uncharacterized protein</fullName>
    </submittedName>
</protein>
<evidence type="ECO:0000313" key="2">
    <source>
        <dbReference type="EMBL" id="SKA66226.1"/>
    </source>
</evidence>
<accession>A0A1T4VMR0</accession>
<feature type="region of interest" description="Disordered" evidence="1">
    <location>
        <begin position="305"/>
        <end position="325"/>
    </location>
</feature>
<keyword evidence="3" id="KW-1185">Reference proteome</keyword>
<evidence type="ECO:0000313" key="3">
    <source>
        <dbReference type="Proteomes" id="UP000242432"/>
    </source>
</evidence>
<dbReference type="AlphaFoldDB" id="A0A1T4VMR0"/>
<dbReference type="Proteomes" id="UP000242432">
    <property type="component" value="Unassembled WGS sequence"/>
</dbReference>
<evidence type="ECO:0000256" key="1">
    <source>
        <dbReference type="SAM" id="MobiDB-lite"/>
    </source>
</evidence>
<sequence length="362" mass="41805">MTIINEILINNNDKLDKILKITFPKYSFKLIDLELAAKISKTLRTVDKKLSGLSVPNLYDIPVVLRLIYAGINKYEHNSKDNLIVKLNTEQIIRSLYLPTEQGTKLARVHLRHIFLLINEYVSDCNKAILYFKLKRNSPCVLTIYPEFFSFASSFLKKCSQYSVRLYPYAQKKLDVLKKKERAYALFLEKLYFQGKMNMQGAALSAKTLKLKSSFEECKSRIRDMFNNPNSKHIFSFSSFMKKALNLLDEYKYDDLFFNELSNKTIREQNKYGNSQLSTYIMASQNHEKEEHQIESVNNTVPCNSTDASSQFLPEATDKDTGDNDANEYYSNLDEYGSISFSFNPARDDFDSFNTGNELIGA</sequence>